<keyword evidence="3" id="KW-1185">Reference proteome</keyword>
<dbReference type="Proteomes" id="UP000243217">
    <property type="component" value="Unassembled WGS sequence"/>
</dbReference>
<proteinExistence type="predicted"/>
<keyword evidence="1" id="KW-0812">Transmembrane</keyword>
<keyword evidence="1" id="KW-1133">Transmembrane helix</keyword>
<dbReference type="AlphaFoldDB" id="A0A1V9Y8Y1"/>
<reference evidence="2 3" key="1">
    <citation type="journal article" date="2014" name="Genome Biol. Evol.">
        <title>The secreted proteins of Achlya hypogyna and Thraustotheca clavata identify the ancestral oomycete secretome and reveal gene acquisitions by horizontal gene transfer.</title>
        <authorList>
            <person name="Misner I."/>
            <person name="Blouin N."/>
            <person name="Leonard G."/>
            <person name="Richards T.A."/>
            <person name="Lane C.E."/>
        </authorList>
    </citation>
    <scope>NUCLEOTIDE SEQUENCE [LARGE SCALE GENOMIC DNA]</scope>
    <source>
        <strain evidence="2 3">ATCC 34112</strain>
    </source>
</reference>
<comment type="caution">
    <text evidence="2">The sequence shown here is derived from an EMBL/GenBank/DDBJ whole genome shotgun (WGS) entry which is preliminary data.</text>
</comment>
<keyword evidence="1" id="KW-0472">Membrane</keyword>
<dbReference type="OrthoDB" id="75886at2759"/>
<sequence length="777" mass="86754">MLTPYLADVHLDNIAFSDTQDYSKDNAVVYYSPLYTSMVHYNVTNDIAKAIHGLRTTDVQLEGKNDVNNTKAMELCIWKQLYVTQFGLNLSIAGGNSFDIAIGRDLKGSKWLATVKSNSNSEAKEIVHWLSYNITKYTVQWQNFKTIGLIDKFSIVNAFGFSYQISLQSSNGIFDIHQETSMKMYWTFARDLWAIKSNRFAYHNTTPLAIYLKNNTITSPLDLNLATFAEKIGPFGSIDLVHISPPNSLLSLTLQILESLSIVMTSNGTTSQHAFQSLPVFATMMPVPMALKQHFVSGGSFLCGQIPIPSPAMFGMLLFYSSDAACSVQVAELLFPQANQILFTAIAYEMTSEKIPIACSGEMSSPTACVNLFHNVVKFTSTYMPIAPYHTIIQESIQDVAMVELMQYVVNSTTNSRELFHQPLLDVNDPSMVLFGWMYLYEWAMGLREAVQINGDHTTISIISTISHVTRLSIDAMEVPRNLAVNCSALRKYISIVLGAVTLLTCLYSIINQFTTEGTNLFQTNRVGGLVWIGRPLLLVRSLTALAILSTATLELQVIGNVAGLSSIPFDKSTFVIFITKFLAAGEVTWLVYIIQDIAMIFTGKTTTSYGPISKSSVWFLSFFLSVTTLVTHQVTIDRQCSIDTIDYQIVCSTGTFAIGSITRLSVQIALAFGVSIVFYIYYHSRHTKSRSVGHSSSLLSCGAKYLFGRSQWVHNDLYYIDYASALLTGLITIPNHHKLYIFNIKLWRIVIIDRDEILHLNNVDHFHLKKALPLIL</sequence>
<gene>
    <name evidence="2" type="ORF">THRCLA_11128</name>
</gene>
<evidence type="ECO:0000256" key="1">
    <source>
        <dbReference type="SAM" id="Phobius"/>
    </source>
</evidence>
<evidence type="ECO:0000313" key="3">
    <source>
        <dbReference type="Proteomes" id="UP000243217"/>
    </source>
</evidence>
<accession>A0A1V9Y8Y1</accession>
<feature type="transmembrane region" description="Helical" evidence="1">
    <location>
        <begin position="493"/>
        <end position="511"/>
    </location>
</feature>
<feature type="transmembrane region" description="Helical" evidence="1">
    <location>
        <begin position="616"/>
        <end position="637"/>
    </location>
</feature>
<name>A0A1V9Y8Y1_9STRA</name>
<feature type="transmembrane region" description="Helical" evidence="1">
    <location>
        <begin position="532"/>
        <end position="554"/>
    </location>
</feature>
<protein>
    <submittedName>
        <fullName evidence="2">Uncharacterized protein</fullName>
    </submittedName>
</protein>
<evidence type="ECO:0000313" key="2">
    <source>
        <dbReference type="EMBL" id="OQR82108.1"/>
    </source>
</evidence>
<feature type="transmembrane region" description="Helical" evidence="1">
    <location>
        <begin position="574"/>
        <end position="595"/>
    </location>
</feature>
<dbReference type="EMBL" id="JNBS01004837">
    <property type="protein sequence ID" value="OQR82108.1"/>
    <property type="molecule type" value="Genomic_DNA"/>
</dbReference>
<organism evidence="2 3">
    <name type="scientific">Thraustotheca clavata</name>
    <dbReference type="NCBI Taxonomy" id="74557"/>
    <lineage>
        <taxon>Eukaryota</taxon>
        <taxon>Sar</taxon>
        <taxon>Stramenopiles</taxon>
        <taxon>Oomycota</taxon>
        <taxon>Saprolegniomycetes</taxon>
        <taxon>Saprolegniales</taxon>
        <taxon>Achlyaceae</taxon>
        <taxon>Thraustotheca</taxon>
    </lineage>
</organism>
<feature type="transmembrane region" description="Helical" evidence="1">
    <location>
        <begin position="657"/>
        <end position="683"/>
    </location>
</feature>